<dbReference type="AlphaFoldDB" id="A0A0N1MPC1"/>
<keyword evidence="1" id="KW-0472">Membrane</keyword>
<evidence type="ECO:0000313" key="3">
    <source>
        <dbReference type="Proteomes" id="UP000037848"/>
    </source>
</evidence>
<sequence length="133" mass="14971">MDHTKLLALGSIIAVFHILVNAHISKEIHQWVPSLQKRLVLFLCVWFIPVIGIAVTYKTLNLDWFKKKNKSTVSGQSSVSGAFLEVDAIFNPGKKHVVEAQQKEVIEKKEDGEMFNNKPDISELKSTKKTAVL</sequence>
<proteinExistence type="predicted"/>
<keyword evidence="3" id="KW-1185">Reference proteome</keyword>
<keyword evidence="1" id="KW-1133">Transmembrane helix</keyword>
<dbReference type="OrthoDB" id="6402737at2"/>
<gene>
    <name evidence="2" type="ORF">ADS77_19605</name>
</gene>
<feature type="transmembrane region" description="Helical" evidence="1">
    <location>
        <begin position="38"/>
        <end position="60"/>
    </location>
</feature>
<accession>A0A0N1MPC1</accession>
<dbReference type="EMBL" id="LHPH01000030">
    <property type="protein sequence ID" value="KPH56972.1"/>
    <property type="molecule type" value="Genomic_DNA"/>
</dbReference>
<dbReference type="PATRIC" id="fig|187330.3.peg.2573"/>
<reference evidence="2 3" key="1">
    <citation type="submission" date="2015-08" db="EMBL/GenBank/DDBJ databases">
        <title>Draft Genome Sequence of Pseudoalteromonas porphyrae UCD-SED14.</title>
        <authorList>
            <person name="Coil D.A."/>
            <person name="Jospin G."/>
            <person name="Lee R.D."/>
            <person name="Eisen J.A."/>
        </authorList>
    </citation>
    <scope>NUCLEOTIDE SEQUENCE [LARGE SCALE GENOMIC DNA]</scope>
    <source>
        <strain evidence="2 3">UCD-SED14</strain>
    </source>
</reference>
<evidence type="ECO:0000256" key="1">
    <source>
        <dbReference type="SAM" id="Phobius"/>
    </source>
</evidence>
<comment type="caution">
    <text evidence="2">The sequence shown here is derived from an EMBL/GenBank/DDBJ whole genome shotgun (WGS) entry which is preliminary data.</text>
</comment>
<protein>
    <submittedName>
        <fullName evidence="2">Uncharacterized protein</fullName>
    </submittedName>
</protein>
<evidence type="ECO:0000313" key="2">
    <source>
        <dbReference type="EMBL" id="KPH56972.1"/>
    </source>
</evidence>
<name>A0A0N1MPC1_9GAMM</name>
<organism evidence="2 3">
    <name type="scientific">Pseudoalteromonas porphyrae</name>
    <dbReference type="NCBI Taxonomy" id="187330"/>
    <lineage>
        <taxon>Bacteria</taxon>
        <taxon>Pseudomonadati</taxon>
        <taxon>Pseudomonadota</taxon>
        <taxon>Gammaproteobacteria</taxon>
        <taxon>Alteromonadales</taxon>
        <taxon>Pseudoalteromonadaceae</taxon>
        <taxon>Pseudoalteromonas</taxon>
    </lineage>
</organism>
<keyword evidence="1" id="KW-0812">Transmembrane</keyword>
<dbReference type="Proteomes" id="UP000037848">
    <property type="component" value="Unassembled WGS sequence"/>
</dbReference>
<dbReference type="RefSeq" id="WP_054455919.1">
    <property type="nucleotide sequence ID" value="NZ_LHPH01000030.1"/>
</dbReference>